<dbReference type="Pfam" id="PF13646">
    <property type="entry name" value="HEAT_2"/>
    <property type="match status" value="2"/>
</dbReference>
<dbReference type="InterPro" id="IPR035897">
    <property type="entry name" value="Toll_tir_struct_dom_sf"/>
</dbReference>
<proteinExistence type="predicted"/>
<organism evidence="5 6">
    <name type="scientific">Gloeothece citriformis (strain PCC 7424)</name>
    <name type="common">Cyanothece sp. (strain PCC 7424)</name>
    <dbReference type="NCBI Taxonomy" id="65393"/>
    <lineage>
        <taxon>Bacteria</taxon>
        <taxon>Bacillati</taxon>
        <taxon>Cyanobacteriota</taxon>
        <taxon>Cyanophyceae</taxon>
        <taxon>Oscillatoriophycideae</taxon>
        <taxon>Chroococcales</taxon>
        <taxon>Aphanothecaceae</taxon>
        <taxon>Gloeothece</taxon>
        <taxon>Gloeothece citriformis</taxon>
    </lineage>
</organism>
<gene>
    <name evidence="5" type="ordered locus">PCC7424_1133</name>
</gene>
<dbReference type="Gene3D" id="3.40.50.300">
    <property type="entry name" value="P-loop containing nucleotide triphosphate hydrolases"/>
    <property type="match status" value="1"/>
</dbReference>
<dbReference type="STRING" id="65393.PCC7424_1133"/>
<dbReference type="eggNOG" id="COG1611">
    <property type="taxonomic scope" value="Bacteria"/>
</dbReference>
<reference evidence="6" key="1">
    <citation type="journal article" date="2011" name="MBio">
        <title>Novel metabolic attributes of the genus Cyanothece, comprising a group of unicellular nitrogen-fixing Cyanobacteria.</title>
        <authorList>
            <person name="Bandyopadhyay A."/>
            <person name="Elvitigala T."/>
            <person name="Welsh E."/>
            <person name="Stockel J."/>
            <person name="Liberton M."/>
            <person name="Min H."/>
            <person name="Sherman L.A."/>
            <person name="Pakrasi H.B."/>
        </authorList>
    </citation>
    <scope>NUCLEOTIDE SEQUENCE [LARGE SCALE GENOMIC DNA]</scope>
    <source>
        <strain evidence="6">PCC 7424</strain>
    </source>
</reference>
<evidence type="ECO:0000313" key="6">
    <source>
        <dbReference type="Proteomes" id="UP000002384"/>
    </source>
</evidence>
<dbReference type="InterPro" id="IPR007111">
    <property type="entry name" value="NACHT_NTPase"/>
</dbReference>
<dbReference type="Pfam" id="PF13676">
    <property type="entry name" value="TIR_2"/>
    <property type="match status" value="1"/>
</dbReference>
<protein>
    <submittedName>
        <fullName evidence="5">Putative signal transduction protein with Nacht domain protein</fullName>
    </submittedName>
</protein>
<dbReference type="PANTHER" id="PTHR12697:SF5">
    <property type="entry name" value="DEOXYHYPUSINE HYDROXYLASE"/>
    <property type="match status" value="1"/>
</dbReference>
<name>B7KJY5_GLOC7</name>
<dbReference type="RefSeq" id="WP_012598530.1">
    <property type="nucleotide sequence ID" value="NC_011729.1"/>
</dbReference>
<evidence type="ECO:0000313" key="5">
    <source>
        <dbReference type="EMBL" id="ACK69584.1"/>
    </source>
</evidence>
<dbReference type="Proteomes" id="UP000002384">
    <property type="component" value="Chromosome"/>
</dbReference>
<dbReference type="SUPFAM" id="SSF52200">
    <property type="entry name" value="Toll/Interleukin receptor TIR domain"/>
    <property type="match status" value="1"/>
</dbReference>
<feature type="domain" description="NACHT" evidence="4">
    <location>
        <begin position="70"/>
        <end position="171"/>
    </location>
</feature>
<sequence>MSHWKPYLDAIRSASYDTPWGKRFVSVDVEGKKVAQRGFLLNLKAETVTDREEEKERFSVLDGLWKYAPIHVVLEGRPGSGKTTALRRLLLEIAQKKDLDKIPIFVPLRDYKSSILELIIDAIAYNYSPRLLGEGLGERSTQTLTEEIKTYLVQGKLLLLFDGINELPSDEARKELEQFHKTYKTTPMIFTTRQLGLGGDLNIDKKLTMLPLTEPQMKEFVKAYLPEKGEEMLKRLGERLQKFGETPLLLLMLCSVFNENDQIPNNLGETFRAFTHIYDTQLKDNVTTQAESKTLWERSLQYLAYQMTRRRDEPVISRREAEDILQEFLEQAKEKDCSQSRAINWLKDLLNYHLLQGSIGDNIEFRHQLIQEYYAGEYLLVEVKRLTDEQLKWEYLNYLKWTEPVALMLGLCDEQELGERVVKLALDVDLQLGARLAGEVKKEFQQQTVGLVSGLELSEPLKIYLLGKTRSDFAISSLSKFINSEKPDIRWTVTRALGEVGSQLAIDELIKILKDQEKYVVIKAIDSLEKINNSTIISKLLPLLDHSSTYVRYKIMDALETFESEDAIPSLIERIDQEQEGDIVLRIGEIITKTLKIDKVSQLKEYLAEKKLQLPEKYKNWEWIYGFPKLKSYGPLYKYYFNTEHKTFETLAQETKDKNPEVRQAAVSCLIDFDIQKTLKIFLESLLDENNEVRMYAQLALRQVGNLEAIPYLFSLCVQKNYIWELDELIETISTIQNRFKFYKYPQYKIKMIEIFISYAWESANGDGKESEDMANQLEQVFKDKGYTIIRDKKDLGYKGNIEEFMQRIGRGKCILIVISDKYLKSENCMFELVEIAKNGDFYDRIFPVVLPDAKIYKAIDRDEYIDYWDHRIEELNEKLKSRSGSFANRQSIFDELNLYDEIRRNIDQLTETLKNMNTLTPTLHTSTEFTAIIEAVKNKLENDLSADERG</sequence>
<dbReference type="InterPro" id="IPR027417">
    <property type="entry name" value="P-loop_NTPase"/>
</dbReference>
<dbReference type="SUPFAM" id="SSF48371">
    <property type="entry name" value="ARM repeat"/>
    <property type="match status" value="1"/>
</dbReference>
<dbReference type="Gene3D" id="3.40.50.10140">
    <property type="entry name" value="Toll/interleukin-1 receptor homology (TIR) domain"/>
    <property type="match status" value="1"/>
</dbReference>
<dbReference type="GO" id="GO:0030089">
    <property type="term" value="C:phycobilisome"/>
    <property type="evidence" value="ECO:0007669"/>
    <property type="project" value="UniProtKB-KW"/>
</dbReference>
<evidence type="ECO:0000256" key="2">
    <source>
        <dbReference type="ARBA" id="ARBA00022738"/>
    </source>
</evidence>
<dbReference type="Pfam" id="PF05729">
    <property type="entry name" value="NACHT"/>
    <property type="match status" value="1"/>
</dbReference>
<dbReference type="InterPro" id="IPR004155">
    <property type="entry name" value="PBS_lyase_HEAT"/>
</dbReference>
<evidence type="ECO:0000259" key="3">
    <source>
        <dbReference type="PROSITE" id="PS50104"/>
    </source>
</evidence>
<dbReference type="InterPro" id="IPR016024">
    <property type="entry name" value="ARM-type_fold"/>
</dbReference>
<feature type="domain" description="TIR" evidence="3">
    <location>
        <begin position="751"/>
        <end position="884"/>
    </location>
</feature>
<keyword evidence="6" id="KW-1185">Reference proteome</keyword>
<dbReference type="InterPro" id="IPR011989">
    <property type="entry name" value="ARM-like"/>
</dbReference>
<dbReference type="SMART" id="SM00567">
    <property type="entry name" value="EZ_HEAT"/>
    <property type="match status" value="2"/>
</dbReference>
<dbReference type="AlphaFoldDB" id="B7KJY5"/>
<accession>B7KJY5</accession>
<dbReference type="HOGENOM" id="CLU_006381_0_0_3"/>
<dbReference type="PROSITE" id="PS50104">
    <property type="entry name" value="TIR"/>
    <property type="match status" value="1"/>
</dbReference>
<evidence type="ECO:0000256" key="1">
    <source>
        <dbReference type="ARBA" id="ARBA00022549"/>
    </source>
</evidence>
<dbReference type="GO" id="GO:0007165">
    <property type="term" value="P:signal transduction"/>
    <property type="evidence" value="ECO:0007669"/>
    <property type="project" value="InterPro"/>
</dbReference>
<dbReference type="OrthoDB" id="462757at2"/>
<dbReference type="PANTHER" id="PTHR12697">
    <property type="entry name" value="PBS LYASE HEAT-LIKE PROTEIN"/>
    <property type="match status" value="1"/>
</dbReference>
<dbReference type="KEGG" id="cyc:PCC7424_1133"/>
<evidence type="ECO:0000259" key="4">
    <source>
        <dbReference type="PROSITE" id="PS50837"/>
    </source>
</evidence>
<dbReference type="InterPro" id="IPR000157">
    <property type="entry name" value="TIR_dom"/>
</dbReference>
<dbReference type="SUPFAM" id="SSF52540">
    <property type="entry name" value="P-loop containing nucleoside triphosphate hydrolases"/>
    <property type="match status" value="1"/>
</dbReference>
<keyword evidence="2" id="KW-0605">Phycobilisome</keyword>
<dbReference type="Gene3D" id="1.25.10.10">
    <property type="entry name" value="Leucine-rich Repeat Variant"/>
    <property type="match status" value="2"/>
</dbReference>
<dbReference type="eggNOG" id="COG5635">
    <property type="taxonomic scope" value="Bacteria"/>
</dbReference>
<dbReference type="PROSITE" id="PS50837">
    <property type="entry name" value="NACHT"/>
    <property type="match status" value="1"/>
</dbReference>
<dbReference type="EMBL" id="CP001291">
    <property type="protein sequence ID" value="ACK69584.1"/>
    <property type="molecule type" value="Genomic_DNA"/>
</dbReference>
<keyword evidence="1" id="KW-0042">Antenna complex</keyword>
<dbReference type="GO" id="GO:0016491">
    <property type="term" value="F:oxidoreductase activity"/>
    <property type="evidence" value="ECO:0007669"/>
    <property type="project" value="TreeGrafter"/>
</dbReference>